<reference evidence="2 3" key="1">
    <citation type="submission" date="2024-01" db="EMBL/GenBank/DDBJ databases">
        <title>A draft genome for a cacao thread blight-causing isolate of Paramarasmius palmivorus.</title>
        <authorList>
            <person name="Baruah I.K."/>
            <person name="Bukari Y."/>
            <person name="Amoako-Attah I."/>
            <person name="Meinhardt L.W."/>
            <person name="Bailey B.A."/>
            <person name="Cohen S.P."/>
        </authorList>
    </citation>
    <scope>NUCLEOTIDE SEQUENCE [LARGE SCALE GENOMIC DNA]</scope>
    <source>
        <strain evidence="2 3">GH-12</strain>
    </source>
</reference>
<evidence type="ECO:0000313" key="2">
    <source>
        <dbReference type="EMBL" id="KAK7027513.1"/>
    </source>
</evidence>
<feature type="compositionally biased region" description="Basic and acidic residues" evidence="1">
    <location>
        <begin position="126"/>
        <end position="141"/>
    </location>
</feature>
<comment type="caution">
    <text evidence="2">The sequence shown here is derived from an EMBL/GenBank/DDBJ whole genome shotgun (WGS) entry which is preliminary data.</text>
</comment>
<gene>
    <name evidence="2" type="ORF">VNI00_015146</name>
</gene>
<name>A0AAW0BMZ4_9AGAR</name>
<feature type="compositionally biased region" description="Pro residues" evidence="1">
    <location>
        <begin position="11"/>
        <end position="26"/>
    </location>
</feature>
<protein>
    <recommendedName>
        <fullName evidence="4">HAT C-terminal dimerisation domain-containing protein</fullName>
    </recommendedName>
</protein>
<organism evidence="2 3">
    <name type="scientific">Paramarasmius palmivorus</name>
    <dbReference type="NCBI Taxonomy" id="297713"/>
    <lineage>
        <taxon>Eukaryota</taxon>
        <taxon>Fungi</taxon>
        <taxon>Dikarya</taxon>
        <taxon>Basidiomycota</taxon>
        <taxon>Agaricomycotina</taxon>
        <taxon>Agaricomycetes</taxon>
        <taxon>Agaricomycetidae</taxon>
        <taxon>Agaricales</taxon>
        <taxon>Marasmiineae</taxon>
        <taxon>Marasmiaceae</taxon>
        <taxon>Paramarasmius</taxon>
    </lineage>
</organism>
<evidence type="ECO:0000313" key="3">
    <source>
        <dbReference type="Proteomes" id="UP001383192"/>
    </source>
</evidence>
<accession>A0AAW0BMZ4</accession>
<feature type="compositionally biased region" description="Basic and acidic residues" evidence="1">
    <location>
        <begin position="148"/>
        <end position="160"/>
    </location>
</feature>
<feature type="region of interest" description="Disordered" evidence="1">
    <location>
        <begin position="107"/>
        <end position="169"/>
    </location>
</feature>
<feature type="compositionally biased region" description="Basic and acidic residues" evidence="1">
    <location>
        <begin position="47"/>
        <end position="71"/>
    </location>
</feature>
<dbReference type="Proteomes" id="UP001383192">
    <property type="component" value="Unassembled WGS sequence"/>
</dbReference>
<sequence length="557" mass="61507">MSYEDFDFQFPLPPPVAPLSKTPPPVASSSQVPKRKGYKSNLDNSDSDVKPFKCLKTDQDDDSSSKGSDHSEDPDDRNAQIYGRQWYEAYEGENAHIAAEAKKALSLVGPSQPKRTPRAEATVRVQKKEVGPSKPKGKDKASSAPRAKGKDKAKESERVPVPDMQEPRLPPAFTRVSERVIGGTSISKSGERTAYQPPAPLHNDNDDSFINEELSTAGGHVYLQGNMQLTYESVVEASTIAPEPNFYTQGCDRCIQKGLSCSLHPDGHAGCTGCKGTNQKCSFTQSLEECLSAHNEQFDLGLQGHNRLAFQLKGILGTLGSLQSALDIKFQARQQALRLNRTLERQRLILQRSTRNPRVICALLRLLHPHLKAVTHERLLILLTALKILHSSFDVTAAGFRVDGKDISVIEKSLGKILTTYQQVVSLAESAYPPVNLTKWLEAWVGPEYVIKWSWLFISVILATSVHVEHVFSRAGLLVTRERNGLSTQSICALMYVGYWSQMGLVHDSDLKTITKSSKVKPTKDEKGLVDVDLPVNHNAIILPDDEESEDDGDISM</sequence>
<evidence type="ECO:0008006" key="4">
    <source>
        <dbReference type="Google" id="ProtNLM"/>
    </source>
</evidence>
<dbReference type="EMBL" id="JAYKXP010000094">
    <property type="protein sequence ID" value="KAK7027513.1"/>
    <property type="molecule type" value="Genomic_DNA"/>
</dbReference>
<proteinExistence type="predicted"/>
<evidence type="ECO:0000256" key="1">
    <source>
        <dbReference type="SAM" id="MobiDB-lite"/>
    </source>
</evidence>
<feature type="region of interest" description="Disordered" evidence="1">
    <location>
        <begin position="1"/>
        <end position="84"/>
    </location>
</feature>
<keyword evidence="3" id="KW-1185">Reference proteome</keyword>
<dbReference type="AlphaFoldDB" id="A0AAW0BMZ4"/>